<dbReference type="EMBL" id="CAVLGL010000089">
    <property type="protein sequence ID" value="CAK1593788.1"/>
    <property type="molecule type" value="Genomic_DNA"/>
</dbReference>
<dbReference type="PANTHER" id="PTHR21663:SF0">
    <property type="entry name" value="HEAT REPEAT-CONTAINING PROTEIN 5B"/>
    <property type="match status" value="1"/>
</dbReference>
<dbReference type="GO" id="GO:0006897">
    <property type="term" value="P:endocytosis"/>
    <property type="evidence" value="ECO:0007669"/>
    <property type="project" value="TreeGrafter"/>
</dbReference>
<feature type="region of interest" description="Disordered" evidence="1">
    <location>
        <begin position="523"/>
        <end position="564"/>
    </location>
</feature>
<sequence>MWVWVWVCRAEFASRPHYARAWPQLLYAAALRYNACFRDLAANKTDNTVDNRSTKTENGNFEFFEPVDERFHLLFGICMEALCAQRDISDSNTVSVLLSLVTLLDAPENRARLFKDKALAIELCQIIHRIGLTQDNIEALLLAADILQLIILGGKEQLHASMQAKIKELSANEGSEGVSEAMLAAVATLGEGGPTGDVCGARCVSAGALRAAACLVVRRLPALGPRRGLTGVIGVPRGLGPHADALLVKCLAAMSQLTDLTSPQGAVSLLPTVLHVATEVLREGGAAAEAGVLLLQRAADCRAAAPDTSAHHARLLQTALAKLLHSVKTEASEQRIEPITGARGMAAVLGRAAPSPELHYPCINHFRQCLDTRDNDVFAACCGVLRGVWSGGAGGAGGGAGGAVSWWARALGARVVARAAAARRPADAAHARAAVAAVTALDDLVAAAPEPAQDPHKGIQLLRMLVPIVISYLREGNELASAPPHVRTLHEFALQWLMRVGPKYPQEFKTMMQQSPDLRTKLENAVKANQISRSNKQSQPQRPVFESRPAKPTIQLKTDFSDFR</sequence>
<dbReference type="Proteomes" id="UP001314205">
    <property type="component" value="Unassembled WGS sequence"/>
</dbReference>
<proteinExistence type="predicted"/>
<gene>
    <name evidence="2" type="ORF">PARMNEM_LOCUS13525</name>
</gene>
<dbReference type="GO" id="GO:0005829">
    <property type="term" value="C:cytosol"/>
    <property type="evidence" value="ECO:0007669"/>
    <property type="project" value="GOC"/>
</dbReference>
<reference evidence="2 3" key="1">
    <citation type="submission" date="2023-11" db="EMBL/GenBank/DDBJ databases">
        <authorList>
            <person name="Hedman E."/>
            <person name="Englund M."/>
            <person name="Stromberg M."/>
            <person name="Nyberg Akerstrom W."/>
            <person name="Nylinder S."/>
            <person name="Jareborg N."/>
            <person name="Kallberg Y."/>
            <person name="Kronander E."/>
        </authorList>
    </citation>
    <scope>NUCLEOTIDE SEQUENCE [LARGE SCALE GENOMIC DNA]</scope>
</reference>
<dbReference type="PANTHER" id="PTHR21663">
    <property type="entry name" value="HYPOTHETICAL HEAT DOMAIN-CONTAINING"/>
    <property type="match status" value="1"/>
</dbReference>
<dbReference type="AlphaFoldDB" id="A0AAV1LEP7"/>
<organism evidence="2 3">
    <name type="scientific">Parnassius mnemosyne</name>
    <name type="common">clouded apollo</name>
    <dbReference type="NCBI Taxonomy" id="213953"/>
    <lineage>
        <taxon>Eukaryota</taxon>
        <taxon>Metazoa</taxon>
        <taxon>Ecdysozoa</taxon>
        <taxon>Arthropoda</taxon>
        <taxon>Hexapoda</taxon>
        <taxon>Insecta</taxon>
        <taxon>Pterygota</taxon>
        <taxon>Neoptera</taxon>
        <taxon>Endopterygota</taxon>
        <taxon>Lepidoptera</taxon>
        <taxon>Glossata</taxon>
        <taxon>Ditrysia</taxon>
        <taxon>Papilionoidea</taxon>
        <taxon>Papilionidae</taxon>
        <taxon>Parnassiinae</taxon>
        <taxon>Parnassini</taxon>
        <taxon>Parnassius</taxon>
        <taxon>Driopa</taxon>
    </lineage>
</organism>
<evidence type="ECO:0008006" key="4">
    <source>
        <dbReference type="Google" id="ProtNLM"/>
    </source>
</evidence>
<evidence type="ECO:0000256" key="1">
    <source>
        <dbReference type="SAM" id="MobiDB-lite"/>
    </source>
</evidence>
<dbReference type="GO" id="GO:0008104">
    <property type="term" value="P:intracellular protein localization"/>
    <property type="evidence" value="ECO:0007669"/>
    <property type="project" value="TreeGrafter"/>
</dbReference>
<dbReference type="GO" id="GO:0042147">
    <property type="term" value="P:retrograde transport, endosome to Golgi"/>
    <property type="evidence" value="ECO:0007669"/>
    <property type="project" value="TreeGrafter"/>
</dbReference>
<dbReference type="SUPFAM" id="SSF48371">
    <property type="entry name" value="ARM repeat"/>
    <property type="match status" value="1"/>
</dbReference>
<protein>
    <recommendedName>
        <fullName evidence="4">HEAT repeat-containing protein 5B</fullName>
    </recommendedName>
</protein>
<dbReference type="InterPro" id="IPR016024">
    <property type="entry name" value="ARM-type_fold"/>
</dbReference>
<dbReference type="Pfam" id="PF25468">
    <property type="entry name" value="HEAT_HEATR5A"/>
    <property type="match status" value="1"/>
</dbReference>
<keyword evidence="3" id="KW-1185">Reference proteome</keyword>
<evidence type="ECO:0000313" key="3">
    <source>
        <dbReference type="Proteomes" id="UP001314205"/>
    </source>
</evidence>
<accession>A0AAV1LEP7</accession>
<comment type="caution">
    <text evidence="2">The sequence shown here is derived from an EMBL/GenBank/DDBJ whole genome shotgun (WGS) entry which is preliminary data.</text>
</comment>
<dbReference type="InterPro" id="IPR040108">
    <property type="entry name" value="Laa1/Sip1/HEATR5"/>
</dbReference>
<evidence type="ECO:0000313" key="2">
    <source>
        <dbReference type="EMBL" id="CAK1593788.1"/>
    </source>
</evidence>
<dbReference type="GO" id="GO:0005794">
    <property type="term" value="C:Golgi apparatus"/>
    <property type="evidence" value="ECO:0007669"/>
    <property type="project" value="TreeGrafter"/>
</dbReference>
<dbReference type="GO" id="GO:0016020">
    <property type="term" value="C:membrane"/>
    <property type="evidence" value="ECO:0007669"/>
    <property type="project" value="TreeGrafter"/>
</dbReference>
<feature type="compositionally biased region" description="Polar residues" evidence="1">
    <location>
        <begin position="527"/>
        <end position="541"/>
    </location>
</feature>
<name>A0AAV1LEP7_9NEOP</name>
<dbReference type="GO" id="GO:0030139">
    <property type="term" value="C:endocytic vesicle"/>
    <property type="evidence" value="ECO:0007669"/>
    <property type="project" value="TreeGrafter"/>
</dbReference>